<evidence type="ECO:0000313" key="2">
    <source>
        <dbReference type="EMBL" id="OLP94854.1"/>
    </source>
</evidence>
<proteinExistence type="predicted"/>
<comment type="caution">
    <text evidence="2">The sequence shown here is derived from an EMBL/GenBank/DDBJ whole genome shotgun (WGS) entry which is preliminary data.</text>
</comment>
<evidence type="ECO:0000256" key="1">
    <source>
        <dbReference type="SAM" id="MobiDB-lite"/>
    </source>
</evidence>
<keyword evidence="3" id="KW-1185">Reference proteome</keyword>
<protein>
    <submittedName>
        <fullName evidence="2">Uncharacterized protein</fullName>
    </submittedName>
</protein>
<accession>A0A1Q9DI49</accession>
<dbReference type="Proteomes" id="UP000186817">
    <property type="component" value="Unassembled WGS sequence"/>
</dbReference>
<name>A0A1Q9DI49_SYMMI</name>
<reference evidence="2 3" key="1">
    <citation type="submission" date="2016-02" db="EMBL/GenBank/DDBJ databases">
        <title>Genome analysis of coral dinoflagellate symbionts highlights evolutionary adaptations to a symbiotic lifestyle.</title>
        <authorList>
            <person name="Aranda M."/>
            <person name="Li Y."/>
            <person name="Liew Y.J."/>
            <person name="Baumgarten S."/>
            <person name="Simakov O."/>
            <person name="Wilson M."/>
            <person name="Piel J."/>
            <person name="Ashoor H."/>
            <person name="Bougouffa S."/>
            <person name="Bajic V.B."/>
            <person name="Ryu T."/>
            <person name="Ravasi T."/>
            <person name="Bayer T."/>
            <person name="Micklem G."/>
            <person name="Kim H."/>
            <person name="Bhak J."/>
            <person name="Lajeunesse T.C."/>
            <person name="Voolstra C.R."/>
        </authorList>
    </citation>
    <scope>NUCLEOTIDE SEQUENCE [LARGE SCALE GENOMIC DNA]</scope>
    <source>
        <strain evidence="2 3">CCMP2467</strain>
    </source>
</reference>
<sequence length="601" mass="66324">MNLFRFLCEMHSLGEVAGARIHLKNIERFGTATILDKACGASDAAKEFQLFGADGANGPLIVLELMNGNLSNADRVDSALYALAGALKLNSGVAGAMASELAVKLIIEAVWQYRTCKTKRRRGMALLRKIRDADPDLTASMLRRWKAHVAQFESGQAKPNPPARSNSEQAMASVHSPRSADQGSASMPLSFLKQFAGAAEEEVVPREEPLVRSQLEEEGSLLAQVVLPREMRHFLAFSILAVPDVVQAIVDFGDDPARAWESVELRVLRMLASLRIVAKPAAADAHDACMMRTSLVVMNVQQLMRMGCSRASGLWRNLRQLMRMIRASLGDVGKRAPADVHDAHKPRGYERAAADAHGLWIDVRQLMRVMLASLRIDVKPAAADAHDAREPSDCGDTCGGCGYGVAADGMMRAERVAADAHDAREATDSYDASVLVNMWQLMLLMRELALFGVRSLMTGVPLEQEMRFPTIGRCPDFAPAVLRILLRETSAEGLQLMQRMVYGILDNDPTDYQGWIEVAARGISKLLDATAIWTSSSWEVMLKTINETLYTPQGRNRLYELSTYHGLEKVWEKLKTSDETLAKMLVSSYHDQTERTLELLS</sequence>
<gene>
    <name evidence="2" type="ORF">AK812_SmicGene23092</name>
</gene>
<organism evidence="2 3">
    <name type="scientific">Symbiodinium microadriaticum</name>
    <name type="common">Dinoflagellate</name>
    <name type="synonym">Zooxanthella microadriatica</name>
    <dbReference type="NCBI Taxonomy" id="2951"/>
    <lineage>
        <taxon>Eukaryota</taxon>
        <taxon>Sar</taxon>
        <taxon>Alveolata</taxon>
        <taxon>Dinophyceae</taxon>
        <taxon>Suessiales</taxon>
        <taxon>Symbiodiniaceae</taxon>
        <taxon>Symbiodinium</taxon>
    </lineage>
</organism>
<feature type="region of interest" description="Disordered" evidence="1">
    <location>
        <begin position="153"/>
        <end position="185"/>
    </location>
</feature>
<evidence type="ECO:0000313" key="3">
    <source>
        <dbReference type="Proteomes" id="UP000186817"/>
    </source>
</evidence>
<dbReference type="EMBL" id="LSRX01000525">
    <property type="protein sequence ID" value="OLP94854.1"/>
    <property type="molecule type" value="Genomic_DNA"/>
</dbReference>
<dbReference type="AlphaFoldDB" id="A0A1Q9DI49"/>